<dbReference type="AlphaFoldDB" id="A0ABD5P9V6"/>
<dbReference type="EMBL" id="JBHSDS010000003">
    <property type="protein sequence ID" value="MFC4357677.1"/>
    <property type="molecule type" value="Genomic_DNA"/>
</dbReference>
<proteinExistence type="predicted"/>
<evidence type="ECO:0000259" key="1">
    <source>
        <dbReference type="Pfam" id="PF24035"/>
    </source>
</evidence>
<comment type="caution">
    <text evidence="2">The sequence shown here is derived from an EMBL/GenBank/DDBJ whole genome shotgun (WGS) entry which is preliminary data.</text>
</comment>
<gene>
    <name evidence="2" type="ORF">ACFO0N_06905</name>
</gene>
<feature type="domain" description="DUF7344" evidence="1">
    <location>
        <begin position="24"/>
        <end position="93"/>
    </location>
</feature>
<evidence type="ECO:0000313" key="2">
    <source>
        <dbReference type="EMBL" id="MFC4357677.1"/>
    </source>
</evidence>
<organism evidence="2 3">
    <name type="scientific">Halobium salinum</name>
    <dbReference type="NCBI Taxonomy" id="1364940"/>
    <lineage>
        <taxon>Archaea</taxon>
        <taxon>Methanobacteriati</taxon>
        <taxon>Methanobacteriota</taxon>
        <taxon>Stenosarchaea group</taxon>
        <taxon>Halobacteria</taxon>
        <taxon>Halobacteriales</taxon>
        <taxon>Haloferacaceae</taxon>
        <taxon>Halobium</taxon>
    </lineage>
</organism>
<dbReference type="Proteomes" id="UP001595921">
    <property type="component" value="Unassembled WGS sequence"/>
</dbReference>
<sequence length="120" mass="13028">MAVNERTVPSGSRESDARVDQVAKVLTDARLREVLDALSSMDDRVHLDALAERLRARGHDDCDDVAARLHHVHLPRLADIGVIAYDAAENRVEHQEWRVADVLSVAGAALGDGAGDSSRL</sequence>
<evidence type="ECO:0000313" key="3">
    <source>
        <dbReference type="Proteomes" id="UP001595921"/>
    </source>
</evidence>
<name>A0ABD5P9V6_9EURY</name>
<keyword evidence="3" id="KW-1185">Reference proteome</keyword>
<accession>A0ABD5P9V6</accession>
<reference evidence="2 3" key="1">
    <citation type="journal article" date="2019" name="Int. J. Syst. Evol. Microbiol.">
        <title>The Global Catalogue of Microorganisms (GCM) 10K type strain sequencing project: providing services to taxonomists for standard genome sequencing and annotation.</title>
        <authorList>
            <consortium name="The Broad Institute Genomics Platform"/>
            <consortium name="The Broad Institute Genome Sequencing Center for Infectious Disease"/>
            <person name="Wu L."/>
            <person name="Ma J."/>
        </authorList>
    </citation>
    <scope>NUCLEOTIDE SEQUENCE [LARGE SCALE GENOMIC DNA]</scope>
    <source>
        <strain evidence="2 3">CGMCC 1.12553</strain>
    </source>
</reference>
<protein>
    <recommendedName>
        <fullName evidence="1">DUF7344 domain-containing protein</fullName>
    </recommendedName>
</protein>
<dbReference type="Pfam" id="PF24035">
    <property type="entry name" value="DUF7344"/>
    <property type="match status" value="1"/>
</dbReference>
<dbReference type="RefSeq" id="WP_267622016.1">
    <property type="nucleotide sequence ID" value="NZ_JAODIW010000006.1"/>
</dbReference>
<dbReference type="InterPro" id="IPR055768">
    <property type="entry name" value="DUF7344"/>
</dbReference>